<name>A0A7K1V7Y4_9NOCA</name>
<evidence type="ECO:0000259" key="2">
    <source>
        <dbReference type="PROSITE" id="PS51186"/>
    </source>
</evidence>
<dbReference type="PANTHER" id="PTHR42791:SF1">
    <property type="entry name" value="N-ACETYLTRANSFERASE DOMAIN-CONTAINING PROTEIN"/>
    <property type="match status" value="1"/>
</dbReference>
<protein>
    <submittedName>
        <fullName evidence="3">GNAT family N-acetyltransferase</fullName>
    </submittedName>
</protein>
<keyword evidence="3" id="KW-0808">Transferase</keyword>
<dbReference type="InterPro" id="IPR016181">
    <property type="entry name" value="Acyl_CoA_acyltransferase"/>
</dbReference>
<dbReference type="InterPro" id="IPR052523">
    <property type="entry name" value="Trichothecene_AcTrans"/>
</dbReference>
<dbReference type="AlphaFoldDB" id="A0A7K1V7Y4"/>
<evidence type="ECO:0000256" key="1">
    <source>
        <dbReference type="SAM" id="MobiDB-lite"/>
    </source>
</evidence>
<dbReference type="InterPro" id="IPR000182">
    <property type="entry name" value="GNAT_dom"/>
</dbReference>
<accession>A0A7K1V7Y4</accession>
<dbReference type="Gene3D" id="3.40.630.30">
    <property type="match status" value="1"/>
</dbReference>
<dbReference type="Pfam" id="PF00583">
    <property type="entry name" value="Acetyltransf_1"/>
    <property type="match status" value="1"/>
</dbReference>
<organism evidence="3 4">
    <name type="scientific">Nocardia terrae</name>
    <dbReference type="NCBI Taxonomy" id="2675851"/>
    <lineage>
        <taxon>Bacteria</taxon>
        <taxon>Bacillati</taxon>
        <taxon>Actinomycetota</taxon>
        <taxon>Actinomycetes</taxon>
        <taxon>Mycobacteriales</taxon>
        <taxon>Nocardiaceae</taxon>
        <taxon>Nocardia</taxon>
    </lineage>
</organism>
<dbReference type="SUPFAM" id="SSF55729">
    <property type="entry name" value="Acyl-CoA N-acyltransferases (Nat)"/>
    <property type="match status" value="1"/>
</dbReference>
<dbReference type="PROSITE" id="PS51186">
    <property type="entry name" value="GNAT"/>
    <property type="match status" value="1"/>
</dbReference>
<proteinExistence type="predicted"/>
<dbReference type="GO" id="GO:0016747">
    <property type="term" value="F:acyltransferase activity, transferring groups other than amino-acyl groups"/>
    <property type="evidence" value="ECO:0007669"/>
    <property type="project" value="InterPro"/>
</dbReference>
<evidence type="ECO:0000313" key="4">
    <source>
        <dbReference type="Proteomes" id="UP000466794"/>
    </source>
</evidence>
<gene>
    <name evidence="3" type="ORF">GPX89_36120</name>
</gene>
<dbReference type="RefSeq" id="WP_157392248.1">
    <property type="nucleotide sequence ID" value="NZ_WRPP01000010.1"/>
</dbReference>
<feature type="region of interest" description="Disordered" evidence="1">
    <location>
        <begin position="1"/>
        <end position="33"/>
    </location>
</feature>
<dbReference type="Proteomes" id="UP000466794">
    <property type="component" value="Unassembled WGS sequence"/>
</dbReference>
<feature type="domain" description="N-acetyltransferase" evidence="2">
    <location>
        <begin position="40"/>
        <end position="237"/>
    </location>
</feature>
<evidence type="ECO:0000313" key="3">
    <source>
        <dbReference type="EMBL" id="MVU82647.1"/>
    </source>
</evidence>
<comment type="caution">
    <text evidence="3">The sequence shown here is derived from an EMBL/GenBank/DDBJ whole genome shotgun (WGS) entry which is preliminary data.</text>
</comment>
<dbReference type="PANTHER" id="PTHR42791">
    <property type="entry name" value="GNAT FAMILY ACETYLTRANSFERASE"/>
    <property type="match status" value="1"/>
</dbReference>
<sequence>MPEEVFGKPWRGTDSRPKPADPGMMEASSRHGEGTAMVDIEIRDLGRGRRREAAAVLGRGMRDNPINVAAFEADPARRERVLTRFFRAAVYGLSGRGTVGGALREGRVVGVCGMAPPGRCHPTPEEKTLILPTVLLGTPFGTTGRVVRWSNEWAQRDPGEPHWHLGPVAVDPALQGLGIGTLMLTDFCARVDDRREVAYLETDKPENVRFYRRFGFEVVEEADVLAVPNWFMRRPRAV</sequence>
<dbReference type="EMBL" id="WRPP01000010">
    <property type="protein sequence ID" value="MVU82647.1"/>
    <property type="molecule type" value="Genomic_DNA"/>
</dbReference>
<dbReference type="CDD" id="cd04301">
    <property type="entry name" value="NAT_SF"/>
    <property type="match status" value="1"/>
</dbReference>
<reference evidence="3 4" key="1">
    <citation type="submission" date="2019-12" db="EMBL/GenBank/DDBJ databases">
        <title>Nocardia sp. nov. ET3-3 isolated from soil.</title>
        <authorList>
            <person name="Kanchanasin P."/>
            <person name="Tanasupawat S."/>
            <person name="Yuki M."/>
            <person name="Kudo T."/>
        </authorList>
    </citation>
    <scope>NUCLEOTIDE SEQUENCE [LARGE SCALE GENOMIC DNA]</scope>
    <source>
        <strain evidence="3 4">ET3-3</strain>
    </source>
</reference>
<keyword evidence="4" id="KW-1185">Reference proteome</keyword>